<dbReference type="PANTHER" id="PTHR32502:SF8">
    <property type="entry name" value="N-ACETYLGALACTOSAMINE PERMEASE IIC COMPONENT 1"/>
    <property type="match status" value="1"/>
</dbReference>
<evidence type="ECO:0000256" key="9">
    <source>
        <dbReference type="SAM" id="Phobius"/>
    </source>
</evidence>
<dbReference type="EC" id="2.7.1.69" evidence="10"/>
<dbReference type="GO" id="GO:0009401">
    <property type="term" value="P:phosphoenolpyruvate-dependent sugar phosphotransferase system"/>
    <property type="evidence" value="ECO:0007669"/>
    <property type="project" value="UniProtKB-KW"/>
</dbReference>
<dbReference type="GO" id="GO:0016740">
    <property type="term" value="F:transferase activity"/>
    <property type="evidence" value="ECO:0007669"/>
    <property type="project" value="UniProtKB-KW"/>
</dbReference>
<evidence type="ECO:0000256" key="3">
    <source>
        <dbReference type="ARBA" id="ARBA00022475"/>
    </source>
</evidence>
<keyword evidence="5" id="KW-0598">Phosphotransferase system</keyword>
<dbReference type="GO" id="GO:0005886">
    <property type="term" value="C:plasma membrane"/>
    <property type="evidence" value="ECO:0007669"/>
    <property type="project" value="UniProtKB-SubCell"/>
</dbReference>
<evidence type="ECO:0000313" key="10">
    <source>
        <dbReference type="EMBL" id="EGK56694.1"/>
    </source>
</evidence>
<keyword evidence="8 9" id="KW-0472">Membrane</keyword>
<feature type="transmembrane region" description="Helical" evidence="9">
    <location>
        <begin position="12"/>
        <end position="29"/>
    </location>
</feature>
<dbReference type="InterPro" id="IPR004700">
    <property type="entry name" value="PTS_IIC_man"/>
</dbReference>
<keyword evidence="2" id="KW-0813">Transport</keyword>
<keyword evidence="11" id="KW-1185">Reference proteome</keyword>
<organism evidence="10 11">
    <name type="scientific">Centipeda periodontii DSM 2778</name>
    <dbReference type="NCBI Taxonomy" id="888060"/>
    <lineage>
        <taxon>Bacteria</taxon>
        <taxon>Bacillati</taxon>
        <taxon>Bacillota</taxon>
        <taxon>Negativicutes</taxon>
        <taxon>Selenomonadales</taxon>
        <taxon>Selenomonadaceae</taxon>
        <taxon>Centipeda</taxon>
    </lineage>
</organism>
<dbReference type="PANTHER" id="PTHR32502">
    <property type="entry name" value="N-ACETYLGALACTOSAMINE PERMEASE II COMPONENT-RELATED"/>
    <property type="match status" value="1"/>
</dbReference>
<dbReference type="STRING" id="888060.HMPREF9081_2595"/>
<dbReference type="InterPro" id="IPR050303">
    <property type="entry name" value="GatZ_KbaZ_carbometab"/>
</dbReference>
<evidence type="ECO:0000256" key="1">
    <source>
        <dbReference type="ARBA" id="ARBA00004651"/>
    </source>
</evidence>
<sequence>MFHFIKEGNCMDISVTQAVLLGITYWLAVGNLPFAGLWSLQRPLVCGLVAGIILGDPVQGAVVGGSINLVYLGFISAGGSMPADMGLAGVLGTTYAIAGNLDSGTALAIAVPLGVLGTIVWYGRMTLDSIYVHIADRYIERGEYDKIWRANILFPQMMCFLMTVVPCGLAAYFGASYIQGMLSLLSGTILKVFQIIGGVMPALGIAITLLYIYKGEAKVFLFLGFILAVFSGFSLLTLGVISLLVAIVYMQVTSANEPAVAGATDDDDDDDD</sequence>
<feature type="transmembrane region" description="Helical" evidence="9">
    <location>
        <begin position="152"/>
        <end position="173"/>
    </location>
</feature>
<keyword evidence="3" id="KW-1003">Cell membrane</keyword>
<evidence type="ECO:0000313" key="11">
    <source>
        <dbReference type="Proteomes" id="UP000004067"/>
    </source>
</evidence>
<evidence type="ECO:0000256" key="5">
    <source>
        <dbReference type="ARBA" id="ARBA00022683"/>
    </source>
</evidence>
<proteinExistence type="predicted"/>
<comment type="subcellular location">
    <subcellularLocation>
        <location evidence="1">Cell membrane</location>
        <topology evidence="1">Multi-pass membrane protein</topology>
    </subcellularLocation>
</comment>
<dbReference type="Pfam" id="PF03609">
    <property type="entry name" value="EII-Sor"/>
    <property type="match status" value="1"/>
</dbReference>
<keyword evidence="7 9" id="KW-1133">Transmembrane helix</keyword>
<feature type="transmembrane region" description="Helical" evidence="9">
    <location>
        <begin position="61"/>
        <end position="83"/>
    </location>
</feature>
<comment type="caution">
    <text evidence="10">The sequence shown here is derived from an EMBL/GenBank/DDBJ whole genome shotgun (WGS) entry which is preliminary data.</text>
</comment>
<gene>
    <name evidence="10" type="ORF">HMPREF9081_2595</name>
</gene>
<keyword evidence="6 9" id="KW-0812">Transmembrane</keyword>
<feature type="transmembrane region" description="Helical" evidence="9">
    <location>
        <begin position="220"/>
        <end position="249"/>
    </location>
</feature>
<keyword evidence="10" id="KW-0808">Transferase</keyword>
<dbReference type="HOGENOM" id="CLU_069101_3_0_9"/>
<evidence type="ECO:0000256" key="6">
    <source>
        <dbReference type="ARBA" id="ARBA00022692"/>
    </source>
</evidence>
<evidence type="ECO:0000256" key="4">
    <source>
        <dbReference type="ARBA" id="ARBA00022597"/>
    </source>
</evidence>
<feature type="transmembrane region" description="Helical" evidence="9">
    <location>
        <begin position="103"/>
        <end position="123"/>
    </location>
</feature>
<reference evidence="10 11" key="1">
    <citation type="submission" date="2011-04" db="EMBL/GenBank/DDBJ databases">
        <authorList>
            <person name="Muzny D."/>
            <person name="Qin X."/>
            <person name="Deng J."/>
            <person name="Jiang H."/>
            <person name="Liu Y."/>
            <person name="Qu J."/>
            <person name="Song X.-Z."/>
            <person name="Zhang L."/>
            <person name="Thornton R."/>
            <person name="Coyle M."/>
            <person name="Francisco L."/>
            <person name="Jackson L."/>
            <person name="Javaid M."/>
            <person name="Korchina V."/>
            <person name="Kovar C."/>
            <person name="Mata R."/>
            <person name="Mathew T."/>
            <person name="Ngo R."/>
            <person name="Nguyen L."/>
            <person name="Nguyen N."/>
            <person name="Okwuonu G."/>
            <person name="Ongeri F."/>
            <person name="Pham C."/>
            <person name="Simmons D."/>
            <person name="Wilczek-Boney K."/>
            <person name="Hale W."/>
            <person name="Jakkamsetti A."/>
            <person name="Pham P."/>
            <person name="Ruth R."/>
            <person name="San Lucas F."/>
            <person name="Warren J."/>
            <person name="Zhang J."/>
            <person name="Zhao Z."/>
            <person name="Zhou C."/>
            <person name="Zhu D."/>
            <person name="Lee S."/>
            <person name="Bess C."/>
            <person name="Blankenburg K."/>
            <person name="Forbes L."/>
            <person name="Fu Q."/>
            <person name="Gubbala S."/>
            <person name="Hirani K."/>
            <person name="Jayaseelan J.C."/>
            <person name="Lara F."/>
            <person name="Munidasa M."/>
            <person name="Palculict T."/>
            <person name="Patil S."/>
            <person name="Pu L.-L."/>
            <person name="Saada N."/>
            <person name="Tang L."/>
            <person name="Weissenberger G."/>
            <person name="Zhu Y."/>
            <person name="Hemphill L."/>
            <person name="Shang Y."/>
            <person name="Youmans B."/>
            <person name="Ayvaz T."/>
            <person name="Ross M."/>
            <person name="Santibanez J."/>
            <person name="Aqrawi P."/>
            <person name="Gross S."/>
            <person name="Joshi V."/>
            <person name="Fowler G."/>
            <person name="Nazareth L."/>
            <person name="Reid J."/>
            <person name="Worley K."/>
            <person name="Petrosino J."/>
            <person name="Highlander S."/>
            <person name="Gibbs R."/>
        </authorList>
    </citation>
    <scope>NUCLEOTIDE SEQUENCE [LARGE SCALE GENOMIC DNA]</scope>
    <source>
        <strain evidence="10 11">DSM 2778</strain>
    </source>
</reference>
<dbReference type="AlphaFoldDB" id="F5RQS3"/>
<evidence type="ECO:0000256" key="7">
    <source>
        <dbReference type="ARBA" id="ARBA00022989"/>
    </source>
</evidence>
<dbReference type="Proteomes" id="UP000004067">
    <property type="component" value="Unassembled WGS sequence"/>
</dbReference>
<dbReference type="eggNOG" id="COG3715">
    <property type="taxonomic scope" value="Bacteria"/>
</dbReference>
<evidence type="ECO:0000256" key="8">
    <source>
        <dbReference type="ARBA" id="ARBA00023136"/>
    </source>
</evidence>
<dbReference type="EMBL" id="AFHQ01000063">
    <property type="protein sequence ID" value="EGK56694.1"/>
    <property type="molecule type" value="Genomic_DNA"/>
</dbReference>
<keyword evidence="4" id="KW-0762">Sugar transport</keyword>
<protein>
    <submittedName>
        <fullName evidence="10">PTS system mannose-specific enzyme IIC compoent</fullName>
        <ecNumber evidence="10">2.7.1.69</ecNumber>
    </submittedName>
</protein>
<dbReference type="PROSITE" id="PS51106">
    <property type="entry name" value="PTS_EIIC_TYPE_4"/>
    <property type="match status" value="1"/>
</dbReference>
<name>F5RQS3_9FIRM</name>
<evidence type="ECO:0000256" key="2">
    <source>
        <dbReference type="ARBA" id="ARBA00022448"/>
    </source>
</evidence>
<feature type="transmembrane region" description="Helical" evidence="9">
    <location>
        <begin position="193"/>
        <end position="213"/>
    </location>
</feature>
<accession>F5RQS3</accession>